<evidence type="ECO:0000313" key="2">
    <source>
        <dbReference type="EMBL" id="OJX57803.1"/>
    </source>
</evidence>
<organism evidence="2 3">
    <name type="scientific">Candidatus Kapaibacterium thiocyanatum</name>
    <dbReference type="NCBI Taxonomy" id="1895771"/>
    <lineage>
        <taxon>Bacteria</taxon>
        <taxon>Pseudomonadati</taxon>
        <taxon>Candidatus Kapaibacteriota</taxon>
        <taxon>Candidatus Kapaibacteriia</taxon>
        <taxon>Candidatus Kapaibacteriales</taxon>
        <taxon>Candidatus Kapaibacteriaceae</taxon>
        <taxon>Candidatus Kapaibacterium</taxon>
    </lineage>
</organism>
<dbReference type="STRING" id="1895771.BGO89_07485"/>
<dbReference type="AlphaFoldDB" id="A0A1M3KZ86"/>
<evidence type="ECO:0000256" key="1">
    <source>
        <dbReference type="SAM" id="MobiDB-lite"/>
    </source>
</evidence>
<evidence type="ECO:0000313" key="3">
    <source>
        <dbReference type="Proteomes" id="UP000184233"/>
    </source>
</evidence>
<protein>
    <submittedName>
        <fullName evidence="2">Uncharacterized protein</fullName>
    </submittedName>
</protein>
<accession>A0A1M3KZ86</accession>
<reference evidence="2 3" key="1">
    <citation type="submission" date="2016-09" db="EMBL/GenBank/DDBJ databases">
        <title>Genome-resolved meta-omics ties microbial dynamics to process performance in biotechnology for thiocyanate degradation.</title>
        <authorList>
            <person name="Kantor R.S."/>
            <person name="Huddy R.J."/>
            <person name="Iyer R."/>
            <person name="Thomas B.C."/>
            <person name="Brown C.T."/>
            <person name="Anantharaman K."/>
            <person name="Tringe S."/>
            <person name="Hettich R.L."/>
            <person name="Harrison S.T."/>
            <person name="Banfield J.F."/>
        </authorList>
    </citation>
    <scope>NUCLEOTIDE SEQUENCE [LARGE SCALE GENOMIC DNA]</scope>
    <source>
        <strain evidence="2">59-99</strain>
    </source>
</reference>
<comment type="caution">
    <text evidence="2">The sequence shown here is derived from an EMBL/GenBank/DDBJ whole genome shotgun (WGS) entry which is preliminary data.</text>
</comment>
<dbReference type="Proteomes" id="UP000184233">
    <property type="component" value="Unassembled WGS sequence"/>
</dbReference>
<sequence length="86" mass="9587">MYKPAACNRLYIEFKGSAPIATGLPATEENKAIAIEMLWILWRRANGLEQVVQPVAHPTHVAAPDDVLAEEPRRTKKPKRVTPNEA</sequence>
<name>A0A1M3KZ86_9BACT</name>
<gene>
    <name evidence="2" type="ORF">BGO89_07485</name>
</gene>
<feature type="region of interest" description="Disordered" evidence="1">
    <location>
        <begin position="59"/>
        <end position="86"/>
    </location>
</feature>
<proteinExistence type="predicted"/>
<dbReference type="EMBL" id="MKVH01000021">
    <property type="protein sequence ID" value="OJX57803.1"/>
    <property type="molecule type" value="Genomic_DNA"/>
</dbReference>